<evidence type="ECO:0000313" key="9">
    <source>
        <dbReference type="EMBL" id="PXX57851.1"/>
    </source>
</evidence>
<dbReference type="InterPro" id="IPR003770">
    <property type="entry name" value="MLTG-like"/>
</dbReference>
<evidence type="ECO:0000256" key="7">
    <source>
        <dbReference type="HAMAP-Rule" id="MF_02065"/>
    </source>
</evidence>
<comment type="function">
    <text evidence="7">Functions as a peptidoglycan terminase that cleaves nascent peptidoglycan strands endolytically to terminate their elongation.</text>
</comment>
<evidence type="ECO:0000256" key="8">
    <source>
        <dbReference type="SAM" id="MobiDB-lite"/>
    </source>
</evidence>
<feature type="region of interest" description="Disordered" evidence="8">
    <location>
        <begin position="1"/>
        <end position="134"/>
    </location>
</feature>
<dbReference type="Proteomes" id="UP000247569">
    <property type="component" value="Unassembled WGS sequence"/>
</dbReference>
<feature type="compositionally biased region" description="Basic and acidic residues" evidence="8">
    <location>
        <begin position="1"/>
        <end position="27"/>
    </location>
</feature>
<comment type="caution">
    <text evidence="9">The sequence shown here is derived from an EMBL/GenBank/DDBJ whole genome shotgun (WGS) entry which is preliminary data.</text>
</comment>
<comment type="catalytic activity">
    <reaction evidence="7">
        <text>a peptidoglycan chain = a peptidoglycan chain with N-acetyl-1,6-anhydromuramyl-[peptide] at the reducing end + a peptidoglycan chain with N-acetylglucosamine at the non-reducing end.</text>
        <dbReference type="EC" id="4.2.2.29"/>
    </reaction>
</comment>
<dbReference type="HAMAP" id="MF_02065">
    <property type="entry name" value="MltG"/>
    <property type="match status" value="1"/>
</dbReference>
<dbReference type="GO" id="GO:0005886">
    <property type="term" value="C:plasma membrane"/>
    <property type="evidence" value="ECO:0007669"/>
    <property type="project" value="UniProtKB-SubCell"/>
</dbReference>
<evidence type="ECO:0000256" key="1">
    <source>
        <dbReference type="ARBA" id="ARBA00022475"/>
    </source>
</evidence>
<dbReference type="PANTHER" id="PTHR30518:SF2">
    <property type="entry name" value="ENDOLYTIC MUREIN TRANSGLYCOSYLASE"/>
    <property type="match status" value="1"/>
</dbReference>
<keyword evidence="2 7" id="KW-0812">Transmembrane</keyword>
<keyword evidence="4 7" id="KW-0472">Membrane</keyword>
<organism evidence="9 10">
    <name type="scientific">Nocardia tenerifensis</name>
    <dbReference type="NCBI Taxonomy" id="228006"/>
    <lineage>
        <taxon>Bacteria</taxon>
        <taxon>Bacillati</taxon>
        <taxon>Actinomycetota</taxon>
        <taxon>Actinomycetes</taxon>
        <taxon>Mycobacteriales</taxon>
        <taxon>Nocardiaceae</taxon>
        <taxon>Nocardia</taxon>
    </lineage>
</organism>
<keyword evidence="10" id="KW-1185">Reference proteome</keyword>
<evidence type="ECO:0000256" key="2">
    <source>
        <dbReference type="ARBA" id="ARBA00022692"/>
    </source>
</evidence>
<dbReference type="RefSeq" id="WP_040736467.1">
    <property type="nucleotide sequence ID" value="NZ_QJKF01000016.1"/>
</dbReference>
<feature type="site" description="Important for catalytic activity" evidence="7">
    <location>
        <position position="391"/>
    </location>
</feature>
<gene>
    <name evidence="7" type="primary">mltG</name>
    <name evidence="9" type="ORF">DFR70_11681</name>
</gene>
<feature type="transmembrane region" description="Helical" evidence="7">
    <location>
        <begin position="138"/>
        <end position="159"/>
    </location>
</feature>
<name>A0A318KEG8_9NOCA</name>
<dbReference type="Gene3D" id="3.30.1490.480">
    <property type="entry name" value="Endolytic murein transglycosylase"/>
    <property type="match status" value="1"/>
</dbReference>
<dbReference type="GO" id="GO:0009252">
    <property type="term" value="P:peptidoglycan biosynthetic process"/>
    <property type="evidence" value="ECO:0007669"/>
    <property type="project" value="UniProtKB-UniRule"/>
</dbReference>
<dbReference type="PANTHER" id="PTHR30518">
    <property type="entry name" value="ENDOLYTIC MUREIN TRANSGLYCOSYLASE"/>
    <property type="match status" value="1"/>
</dbReference>
<feature type="compositionally biased region" description="Acidic residues" evidence="8">
    <location>
        <begin position="49"/>
        <end position="58"/>
    </location>
</feature>
<proteinExistence type="inferred from homology"/>
<dbReference type="AlphaFoldDB" id="A0A318KEG8"/>
<dbReference type="GO" id="GO:0008932">
    <property type="term" value="F:lytic endotransglycosylase activity"/>
    <property type="evidence" value="ECO:0007669"/>
    <property type="project" value="UniProtKB-UniRule"/>
</dbReference>
<evidence type="ECO:0000256" key="5">
    <source>
        <dbReference type="ARBA" id="ARBA00023239"/>
    </source>
</evidence>
<dbReference type="EMBL" id="QJKF01000016">
    <property type="protein sequence ID" value="PXX57851.1"/>
    <property type="molecule type" value="Genomic_DNA"/>
</dbReference>
<evidence type="ECO:0000313" key="10">
    <source>
        <dbReference type="Proteomes" id="UP000247569"/>
    </source>
</evidence>
<accession>A0A318KEG8</accession>
<feature type="compositionally biased region" description="Basic and acidic residues" evidence="8">
    <location>
        <begin position="94"/>
        <end position="111"/>
    </location>
</feature>
<protein>
    <recommendedName>
        <fullName evidence="7">Endolytic murein transglycosylase</fullName>
        <ecNumber evidence="7">4.2.2.29</ecNumber>
    </recommendedName>
    <alternativeName>
        <fullName evidence="7">Peptidoglycan lytic transglycosylase</fullName>
    </alternativeName>
    <alternativeName>
        <fullName evidence="7">Peptidoglycan polymerization terminase</fullName>
    </alternativeName>
</protein>
<feature type="compositionally biased region" description="Polar residues" evidence="8">
    <location>
        <begin position="30"/>
        <end position="42"/>
    </location>
</feature>
<evidence type="ECO:0000256" key="4">
    <source>
        <dbReference type="ARBA" id="ARBA00023136"/>
    </source>
</evidence>
<dbReference type="GO" id="GO:0071555">
    <property type="term" value="P:cell wall organization"/>
    <property type="evidence" value="ECO:0007669"/>
    <property type="project" value="UniProtKB-KW"/>
</dbReference>
<feature type="compositionally biased region" description="Basic residues" evidence="8">
    <location>
        <begin position="112"/>
        <end position="134"/>
    </location>
</feature>
<keyword evidence="1 7" id="KW-1003">Cell membrane</keyword>
<keyword evidence="6 7" id="KW-0961">Cell wall biogenesis/degradation</keyword>
<sequence>MTDRWARAEERYRQREADRRYRRDDRAWGGQNSRDTRGQTNRVVGREQDDWDDYEDDTTVIPRYTDDMDPPEPAPRPRPRPDAERRAAQRTRVGRRESARHEDDEPEESGRRSRTAQRGKRSRVASRKAQERKRRRRTMWLVGGVFVILFAGAAVFAGVKLIEKLGPPEDFAGPGGPLVVVQVHDGDTSQQIATSMKEKGVVASTAAFIEAAVRNSNMQSVQPGFYAIPSHSPAAQAVTALTGKQARVGNLVIPEGRLLHDQFEVGTGRRTDGIYRMMAEASCIGAGPTQKCVTYEQLDAAGASVDLAALGVPAWAAQNVRDCPDRTRQLEGLIMAGTLDFDPSGTPEQMLRQVLTASAKSYESTGLLQSGGETKLTPYQTLIAASLVEREAKPQDMGKVARVIVNRLREKQMLQFDSTVNYALDRTEVQTTDADRARETAWNTYAMSGLPATPISAPSLNALRAMENPEVGPWLYFVTVDKQGTTLFTDDYKQHQRYIQQAQASGILDSGR</sequence>
<keyword evidence="3 7" id="KW-1133">Transmembrane helix</keyword>
<evidence type="ECO:0000256" key="6">
    <source>
        <dbReference type="ARBA" id="ARBA00023316"/>
    </source>
</evidence>
<comment type="subcellular location">
    <subcellularLocation>
        <location evidence="7">Cell membrane</location>
        <topology evidence="7">Single-pass membrane protein</topology>
    </subcellularLocation>
</comment>
<keyword evidence="5 7" id="KW-0456">Lyase</keyword>
<comment type="similarity">
    <text evidence="7">Belongs to the transglycosylase MltG family.</text>
</comment>
<evidence type="ECO:0000256" key="3">
    <source>
        <dbReference type="ARBA" id="ARBA00022989"/>
    </source>
</evidence>
<dbReference type="Pfam" id="PF02618">
    <property type="entry name" value="YceG"/>
    <property type="match status" value="1"/>
</dbReference>
<reference evidence="9 10" key="1">
    <citation type="submission" date="2018-05" db="EMBL/GenBank/DDBJ databases">
        <title>Genomic Encyclopedia of Type Strains, Phase IV (KMG-IV): sequencing the most valuable type-strain genomes for metagenomic binning, comparative biology and taxonomic classification.</title>
        <authorList>
            <person name="Goeker M."/>
        </authorList>
    </citation>
    <scope>NUCLEOTIDE SEQUENCE [LARGE SCALE GENOMIC DNA]</scope>
    <source>
        <strain evidence="9 10">DSM 44704</strain>
    </source>
</reference>
<dbReference type="EC" id="4.2.2.29" evidence="7"/>